<keyword evidence="6" id="KW-0521">NADP</keyword>
<organism evidence="8 9">
    <name type="scientific">Breznakia pachnodae</name>
    <dbReference type="NCBI Taxonomy" id="265178"/>
    <lineage>
        <taxon>Bacteria</taxon>
        <taxon>Bacillati</taxon>
        <taxon>Bacillota</taxon>
        <taxon>Erysipelotrichia</taxon>
        <taxon>Erysipelotrichales</taxon>
        <taxon>Erysipelotrichaceae</taxon>
        <taxon>Breznakia</taxon>
    </lineage>
</organism>
<dbReference type="InterPro" id="IPR057326">
    <property type="entry name" value="KR_dom"/>
</dbReference>
<dbReference type="Pfam" id="PF13561">
    <property type="entry name" value="adh_short_C2"/>
    <property type="match status" value="1"/>
</dbReference>
<dbReference type="InterPro" id="IPR036291">
    <property type="entry name" value="NAD(P)-bd_dom_sf"/>
</dbReference>
<protein>
    <recommendedName>
        <fullName evidence="3 6">3-oxoacyl-[acyl-carrier-protein] reductase</fullName>
        <ecNumber evidence="3 6">1.1.1.100</ecNumber>
    </recommendedName>
</protein>
<dbReference type="PANTHER" id="PTHR42879:SF2">
    <property type="entry name" value="3-OXOACYL-[ACYL-CARRIER-PROTEIN] REDUCTASE FABG"/>
    <property type="match status" value="1"/>
</dbReference>
<dbReference type="InterPro" id="IPR002347">
    <property type="entry name" value="SDR_fam"/>
</dbReference>
<keyword evidence="6" id="KW-0276">Fatty acid metabolism</keyword>
<proteinExistence type="inferred from homology"/>
<dbReference type="RefSeq" id="WP_307405137.1">
    <property type="nucleotide sequence ID" value="NZ_JAUSUR010000001.1"/>
</dbReference>
<dbReference type="PANTHER" id="PTHR42879">
    <property type="entry name" value="3-OXOACYL-(ACYL-CARRIER-PROTEIN) REDUCTASE"/>
    <property type="match status" value="1"/>
</dbReference>
<dbReference type="NCBIfam" id="NF009466">
    <property type="entry name" value="PRK12826.1-2"/>
    <property type="match status" value="1"/>
</dbReference>
<evidence type="ECO:0000256" key="4">
    <source>
        <dbReference type="ARBA" id="ARBA00023002"/>
    </source>
</evidence>
<feature type="domain" description="Ketoreductase" evidence="7">
    <location>
        <begin position="4"/>
        <end position="184"/>
    </location>
</feature>
<evidence type="ECO:0000256" key="5">
    <source>
        <dbReference type="ARBA" id="ARBA00048508"/>
    </source>
</evidence>
<dbReference type="SMART" id="SM00822">
    <property type="entry name" value="PKS_KR"/>
    <property type="match status" value="1"/>
</dbReference>
<comment type="pathway">
    <text evidence="1 6">Lipid metabolism; fatty acid biosynthesis.</text>
</comment>
<evidence type="ECO:0000313" key="8">
    <source>
        <dbReference type="EMBL" id="MDQ0359754.1"/>
    </source>
</evidence>
<dbReference type="GO" id="GO:0004316">
    <property type="term" value="F:3-oxoacyl-[acyl-carrier-protein] reductase (NADPH) activity"/>
    <property type="evidence" value="ECO:0007669"/>
    <property type="project" value="UniProtKB-EC"/>
</dbReference>
<dbReference type="InterPro" id="IPR020904">
    <property type="entry name" value="Sc_DH/Rdtase_CS"/>
</dbReference>
<comment type="function">
    <text evidence="6">Catalyzes the NADPH-dependent reduction of beta-ketoacyl-ACP substrates to beta-hydroxyacyl-ACP products, the first reductive step in the elongation cycle of fatty acid biosynthesis.</text>
</comment>
<keyword evidence="4 6" id="KW-0560">Oxidoreductase</keyword>
<evidence type="ECO:0000256" key="6">
    <source>
        <dbReference type="RuleBase" id="RU366074"/>
    </source>
</evidence>
<dbReference type="PRINTS" id="PR00081">
    <property type="entry name" value="GDHRDH"/>
</dbReference>
<dbReference type="EC" id="1.1.1.100" evidence="3 6"/>
<evidence type="ECO:0000313" key="9">
    <source>
        <dbReference type="Proteomes" id="UP001230220"/>
    </source>
</evidence>
<keyword evidence="6" id="KW-0443">Lipid metabolism</keyword>
<comment type="subunit">
    <text evidence="6">Homotetramer.</text>
</comment>
<comment type="similarity">
    <text evidence="2 6">Belongs to the short-chain dehydrogenases/reductases (SDR) family.</text>
</comment>
<dbReference type="NCBIfam" id="NF005559">
    <property type="entry name" value="PRK07231.1"/>
    <property type="match status" value="1"/>
</dbReference>
<reference evidence="8 9" key="1">
    <citation type="submission" date="2023-07" db="EMBL/GenBank/DDBJ databases">
        <title>Genomic Encyclopedia of Type Strains, Phase IV (KMG-IV): sequencing the most valuable type-strain genomes for metagenomic binning, comparative biology and taxonomic classification.</title>
        <authorList>
            <person name="Goeker M."/>
        </authorList>
    </citation>
    <scope>NUCLEOTIDE SEQUENCE [LARGE SCALE GENOMIC DNA]</scope>
    <source>
        <strain evidence="8 9">DSM 16784</strain>
    </source>
</reference>
<evidence type="ECO:0000256" key="1">
    <source>
        <dbReference type="ARBA" id="ARBA00005194"/>
    </source>
</evidence>
<dbReference type="Gene3D" id="3.40.50.720">
    <property type="entry name" value="NAD(P)-binding Rossmann-like Domain"/>
    <property type="match status" value="1"/>
</dbReference>
<keyword evidence="6" id="KW-0444">Lipid biosynthesis</keyword>
<dbReference type="PROSITE" id="PS00061">
    <property type="entry name" value="ADH_SHORT"/>
    <property type="match status" value="1"/>
</dbReference>
<keyword evidence="9" id="KW-1185">Reference proteome</keyword>
<accession>A0ABU0DYN7</accession>
<name>A0ABU0DYN7_9FIRM</name>
<dbReference type="PRINTS" id="PR00080">
    <property type="entry name" value="SDRFAMILY"/>
</dbReference>
<evidence type="ECO:0000259" key="7">
    <source>
        <dbReference type="SMART" id="SM00822"/>
    </source>
</evidence>
<evidence type="ECO:0000256" key="3">
    <source>
        <dbReference type="ARBA" id="ARBA00012948"/>
    </source>
</evidence>
<gene>
    <name evidence="8" type="ORF">J2S15_000485</name>
</gene>
<comment type="catalytic activity">
    <reaction evidence="5 6">
        <text>a (3R)-hydroxyacyl-[ACP] + NADP(+) = a 3-oxoacyl-[ACP] + NADPH + H(+)</text>
        <dbReference type="Rhea" id="RHEA:17397"/>
        <dbReference type="Rhea" id="RHEA-COMP:9916"/>
        <dbReference type="Rhea" id="RHEA-COMP:9945"/>
        <dbReference type="ChEBI" id="CHEBI:15378"/>
        <dbReference type="ChEBI" id="CHEBI:57783"/>
        <dbReference type="ChEBI" id="CHEBI:58349"/>
        <dbReference type="ChEBI" id="CHEBI:78776"/>
        <dbReference type="ChEBI" id="CHEBI:78827"/>
        <dbReference type="EC" id="1.1.1.100"/>
    </reaction>
</comment>
<dbReference type="EMBL" id="JAUSUR010000001">
    <property type="protein sequence ID" value="MDQ0359754.1"/>
    <property type="molecule type" value="Genomic_DNA"/>
</dbReference>
<dbReference type="InterPro" id="IPR050259">
    <property type="entry name" value="SDR"/>
</dbReference>
<evidence type="ECO:0000256" key="2">
    <source>
        <dbReference type="ARBA" id="ARBA00006484"/>
    </source>
</evidence>
<dbReference type="Proteomes" id="UP001230220">
    <property type="component" value="Unassembled WGS sequence"/>
</dbReference>
<dbReference type="InterPro" id="IPR011284">
    <property type="entry name" value="3oxo_ACP_reduc"/>
</dbReference>
<sequence>MDKKVALITGASQGIGRTIAIKMAEEGYNIVINYIGDETNAIEVSKECEAHGVETLCVMADVTNFEAVGEMFATILDKFGKIDVLVNNSGITKDTLLLRMSEADFDSVIDVNLKGTFNCIKHAAKPMMKQRSGSIISMASVIGLIGNVGQANYAASKAGIIGLTKSVARELAPRGIRANAVAPGFISTKMTDVLDEKVKNAILSNIPLNDFGTMEDVADMVCFLASDKSRYVTGQVLNVDGGMVM</sequence>
<dbReference type="NCBIfam" id="TIGR01830">
    <property type="entry name" value="3oxo_ACP_reduc"/>
    <property type="match status" value="1"/>
</dbReference>
<comment type="caution">
    <text evidence="8">The sequence shown here is derived from an EMBL/GenBank/DDBJ whole genome shotgun (WGS) entry which is preliminary data.</text>
</comment>
<keyword evidence="6" id="KW-0275">Fatty acid biosynthesis</keyword>
<dbReference type="CDD" id="cd05333">
    <property type="entry name" value="BKR_SDR_c"/>
    <property type="match status" value="1"/>
</dbReference>
<dbReference type="SUPFAM" id="SSF51735">
    <property type="entry name" value="NAD(P)-binding Rossmann-fold domains"/>
    <property type="match status" value="1"/>
</dbReference>